<gene>
    <name evidence="1" type="ORF">L6164_001444</name>
</gene>
<protein>
    <submittedName>
        <fullName evidence="1">Uncharacterized protein</fullName>
    </submittedName>
</protein>
<name>A0ACB9Q9Q1_BAUVA</name>
<reference evidence="1 2" key="1">
    <citation type="journal article" date="2022" name="DNA Res.">
        <title>Chromosomal-level genome assembly of the orchid tree Bauhinia variegata (Leguminosae; Cercidoideae) supports the allotetraploid origin hypothesis of Bauhinia.</title>
        <authorList>
            <person name="Zhong Y."/>
            <person name="Chen Y."/>
            <person name="Zheng D."/>
            <person name="Pang J."/>
            <person name="Liu Y."/>
            <person name="Luo S."/>
            <person name="Meng S."/>
            <person name="Qian L."/>
            <person name="Wei D."/>
            <person name="Dai S."/>
            <person name="Zhou R."/>
        </authorList>
    </citation>
    <scope>NUCLEOTIDE SEQUENCE [LARGE SCALE GENOMIC DNA]</scope>
    <source>
        <strain evidence="1">BV-YZ2020</strain>
    </source>
</reference>
<organism evidence="1 2">
    <name type="scientific">Bauhinia variegata</name>
    <name type="common">Purple orchid tree</name>
    <name type="synonym">Phanera variegata</name>
    <dbReference type="NCBI Taxonomy" id="167791"/>
    <lineage>
        <taxon>Eukaryota</taxon>
        <taxon>Viridiplantae</taxon>
        <taxon>Streptophyta</taxon>
        <taxon>Embryophyta</taxon>
        <taxon>Tracheophyta</taxon>
        <taxon>Spermatophyta</taxon>
        <taxon>Magnoliopsida</taxon>
        <taxon>eudicotyledons</taxon>
        <taxon>Gunneridae</taxon>
        <taxon>Pentapetalae</taxon>
        <taxon>rosids</taxon>
        <taxon>fabids</taxon>
        <taxon>Fabales</taxon>
        <taxon>Fabaceae</taxon>
        <taxon>Cercidoideae</taxon>
        <taxon>Cercideae</taxon>
        <taxon>Bauhiniinae</taxon>
        <taxon>Bauhinia</taxon>
    </lineage>
</organism>
<evidence type="ECO:0000313" key="1">
    <source>
        <dbReference type="EMBL" id="KAI4357501.1"/>
    </source>
</evidence>
<proteinExistence type="predicted"/>
<evidence type="ECO:0000313" key="2">
    <source>
        <dbReference type="Proteomes" id="UP000828941"/>
    </source>
</evidence>
<accession>A0ACB9Q9Q1</accession>
<keyword evidence="2" id="KW-1185">Reference proteome</keyword>
<sequence length="410" mass="46666">MLGKREREEEGVEEMDNSEWRTAGDSMRSSTSKRMTVPTSVAASSVDEDLIPPHPSYVRRQTGSYADSFAKHAQRFKNDMDKVHKWKAALKQASNLSGLDSAIIRPETKLIRKIVKDISRKLRRNSSYDLEGLAMGHEIVCHPNVHKSGIGRRLRKHEDIYNALKKRKITEEIYGISLDMSQIKEIILRANAFKKMDSLKILKFYSHFDGSRLRLPNGLRNLPEELISFQWDGYPHRCVPLNSCAENIVELIMTDSHVKRLWNGNQHLPNLKTIILQRSKHLIGIPDLSMAPNIRHLDVSWCPSLAQVYSSVHMKIFKSDNSNTYTFRFNSVSAQLGRILESESSDYQSLGLALVHLNLKSALPNLELLCLSDNPPSIGSLSEHLYFNFCYSCGIKDYQKYPATTSIGHV</sequence>
<comment type="caution">
    <text evidence="1">The sequence shown here is derived from an EMBL/GenBank/DDBJ whole genome shotgun (WGS) entry which is preliminary data.</text>
</comment>
<dbReference type="EMBL" id="CM039426">
    <property type="protein sequence ID" value="KAI4357501.1"/>
    <property type="molecule type" value="Genomic_DNA"/>
</dbReference>
<dbReference type="Proteomes" id="UP000828941">
    <property type="component" value="Chromosome 1"/>
</dbReference>